<keyword evidence="1" id="KW-0472">Membrane</keyword>
<organism evidence="4 5">
    <name type="scientific">Devosia albogilva</name>
    <dbReference type="NCBI Taxonomy" id="429726"/>
    <lineage>
        <taxon>Bacteria</taxon>
        <taxon>Pseudomonadati</taxon>
        <taxon>Pseudomonadota</taxon>
        <taxon>Alphaproteobacteria</taxon>
        <taxon>Hyphomicrobiales</taxon>
        <taxon>Devosiaceae</taxon>
        <taxon>Devosia</taxon>
    </lineage>
</organism>
<proteinExistence type="predicted"/>
<dbReference type="InterPro" id="IPR029787">
    <property type="entry name" value="Nucleotide_cyclase"/>
</dbReference>
<dbReference type="PANTHER" id="PTHR33121:SF70">
    <property type="entry name" value="SIGNALING PROTEIN YKOW"/>
    <property type="match status" value="1"/>
</dbReference>
<dbReference type="InterPro" id="IPR001633">
    <property type="entry name" value="EAL_dom"/>
</dbReference>
<keyword evidence="1" id="KW-0812">Transmembrane</keyword>
<feature type="transmembrane region" description="Helical" evidence="1">
    <location>
        <begin position="290"/>
        <end position="310"/>
    </location>
</feature>
<name>A0ABW5QJP7_9HYPH</name>
<keyword evidence="1" id="KW-1133">Transmembrane helix</keyword>
<dbReference type="Gene3D" id="3.30.70.270">
    <property type="match status" value="1"/>
</dbReference>
<dbReference type="Proteomes" id="UP001597521">
    <property type="component" value="Unassembled WGS sequence"/>
</dbReference>
<dbReference type="SMART" id="SM01080">
    <property type="entry name" value="CHASE2"/>
    <property type="match status" value="1"/>
</dbReference>
<dbReference type="CDD" id="cd01948">
    <property type="entry name" value="EAL"/>
    <property type="match status" value="1"/>
</dbReference>
<dbReference type="Pfam" id="PF00990">
    <property type="entry name" value="GGDEF"/>
    <property type="match status" value="1"/>
</dbReference>
<feature type="transmembrane region" description="Helical" evidence="1">
    <location>
        <begin position="265"/>
        <end position="283"/>
    </location>
</feature>
<feature type="domain" description="EAL" evidence="2">
    <location>
        <begin position="515"/>
        <end position="764"/>
    </location>
</feature>
<evidence type="ECO:0000259" key="3">
    <source>
        <dbReference type="PROSITE" id="PS50887"/>
    </source>
</evidence>
<comment type="caution">
    <text evidence="4">The sequence shown here is derived from an EMBL/GenBank/DDBJ whole genome shotgun (WGS) entry which is preliminary data.</text>
</comment>
<accession>A0ABW5QJP7</accession>
<dbReference type="Pfam" id="PF05226">
    <property type="entry name" value="CHASE2"/>
    <property type="match status" value="1"/>
</dbReference>
<dbReference type="InterPro" id="IPR050706">
    <property type="entry name" value="Cyclic-di-GMP_PDE-like"/>
</dbReference>
<dbReference type="PANTHER" id="PTHR33121">
    <property type="entry name" value="CYCLIC DI-GMP PHOSPHODIESTERASE PDEF"/>
    <property type="match status" value="1"/>
</dbReference>
<protein>
    <submittedName>
        <fullName evidence="4">Bifunctional diguanylate cyclase/phosphodiesterase</fullName>
    </submittedName>
</protein>
<feature type="transmembrane region" description="Helical" evidence="1">
    <location>
        <begin position="322"/>
        <end position="341"/>
    </location>
</feature>
<gene>
    <name evidence="4" type="ORF">ACFSX5_09305</name>
</gene>
<keyword evidence="5" id="KW-1185">Reference proteome</keyword>
<reference evidence="5" key="1">
    <citation type="journal article" date="2019" name="Int. J. Syst. Evol. Microbiol.">
        <title>The Global Catalogue of Microorganisms (GCM) 10K type strain sequencing project: providing services to taxonomists for standard genome sequencing and annotation.</title>
        <authorList>
            <consortium name="The Broad Institute Genomics Platform"/>
            <consortium name="The Broad Institute Genome Sequencing Center for Infectious Disease"/>
            <person name="Wu L."/>
            <person name="Ma J."/>
        </authorList>
    </citation>
    <scope>NUCLEOTIDE SEQUENCE [LARGE SCALE GENOMIC DNA]</scope>
    <source>
        <strain evidence="5">CCM 7427</strain>
    </source>
</reference>
<dbReference type="PROSITE" id="PS50883">
    <property type="entry name" value="EAL"/>
    <property type="match status" value="1"/>
</dbReference>
<dbReference type="InterPro" id="IPR035919">
    <property type="entry name" value="EAL_sf"/>
</dbReference>
<dbReference type="InterPro" id="IPR007890">
    <property type="entry name" value="CHASE2"/>
</dbReference>
<dbReference type="PROSITE" id="PS50887">
    <property type="entry name" value="GGDEF"/>
    <property type="match status" value="1"/>
</dbReference>
<evidence type="ECO:0000256" key="1">
    <source>
        <dbReference type="SAM" id="Phobius"/>
    </source>
</evidence>
<dbReference type="RefSeq" id="WP_386833047.1">
    <property type="nucleotide sequence ID" value="NZ_JBHUNP010000001.1"/>
</dbReference>
<evidence type="ECO:0000259" key="2">
    <source>
        <dbReference type="PROSITE" id="PS50883"/>
    </source>
</evidence>
<feature type="domain" description="GGDEF" evidence="3">
    <location>
        <begin position="381"/>
        <end position="506"/>
    </location>
</feature>
<dbReference type="Pfam" id="PF00563">
    <property type="entry name" value="EAL"/>
    <property type="match status" value="1"/>
</dbReference>
<evidence type="ECO:0000313" key="4">
    <source>
        <dbReference type="EMBL" id="MFD2647987.1"/>
    </source>
</evidence>
<dbReference type="EMBL" id="JBHUNP010000001">
    <property type="protein sequence ID" value="MFD2647987.1"/>
    <property type="molecule type" value="Genomic_DNA"/>
</dbReference>
<dbReference type="SMART" id="SM00267">
    <property type="entry name" value="GGDEF"/>
    <property type="match status" value="1"/>
</dbReference>
<dbReference type="SMART" id="SM00052">
    <property type="entry name" value="EAL"/>
    <property type="match status" value="1"/>
</dbReference>
<sequence>MPHPASRGAAVATLTVLVFAAALLGVFGPIDQALRELRFAGTDRAPSGNVVFVEIDGASLSGVGVWPWPRTVHAELLDRLMDFGADEVVFDIDFSTVSSEPADAAFEAALGRAGGYAWLAAFQQRALDGSAILNQPIPRFAAHAGSVLVNVDGDGTGLLQSVPAALDEPPIPSVAVALTPGAVTEPRIVIDYGIDLDAVPRFSAADVLFGRIDPGLVAGKQVVVGASAVELRDFFRVPRFGVIPGPMVQIAATETLKAGRGLSDLRFAPAGAVAVLAAMLFLLAGRRLSVAQLLGSAAAAAVLIELLAWWALRDAALLVDTAALHALGAGLVIMTLVREWADKRAENRRQQARLAWLALHDPVTGARSRQAMLDDLDHRERVGCLVLIELVRVSTVTATLGHGVVDRVLTEAVMRLDYQTGSLPARVGNATFAFLQPAGDTPEQTASRLAAALEAPYAVDGHHAILQTRFGFSSPSGMPAAERLRQAEIALDVARRGGIRSAVFDPGHGNRIEQRRRLDLALRRALTDGQFFLLFQPQVDLASGTMVGVEALVRWQHPEFGLVSPAEFVPLAEETGLIVGLGDWVLREACRQAAGWDWQGRLSVNVSAAQFRLGDVVGSVRAALESTGFPASRLDLEITETLFVDNDAGIVAALEQLQALGARIALDDFGTGYSSLSYLARLPIDKIKIDQSFVRGLPDPQREVIVETVLLMARRLGKLVIAEGVETDEQRRYLATVGCPIGQGYLFARPSAPEAIGLRSRQVDAA</sequence>
<dbReference type="InterPro" id="IPR043128">
    <property type="entry name" value="Rev_trsase/Diguanyl_cyclase"/>
</dbReference>
<dbReference type="SUPFAM" id="SSF55073">
    <property type="entry name" value="Nucleotide cyclase"/>
    <property type="match status" value="1"/>
</dbReference>
<dbReference type="SUPFAM" id="SSF141868">
    <property type="entry name" value="EAL domain-like"/>
    <property type="match status" value="1"/>
</dbReference>
<evidence type="ECO:0000313" key="5">
    <source>
        <dbReference type="Proteomes" id="UP001597521"/>
    </source>
</evidence>
<dbReference type="InterPro" id="IPR000160">
    <property type="entry name" value="GGDEF_dom"/>
</dbReference>
<dbReference type="Gene3D" id="3.20.20.450">
    <property type="entry name" value="EAL domain"/>
    <property type="match status" value="1"/>
</dbReference>